<dbReference type="Proteomes" id="UP000567293">
    <property type="component" value="Unassembled WGS sequence"/>
</dbReference>
<dbReference type="InterPro" id="IPR002821">
    <property type="entry name" value="Hydantoinase_A"/>
</dbReference>
<feature type="domain" description="Hydantoinase/oxoprolinase N-terminal" evidence="2">
    <location>
        <begin position="1"/>
        <end position="49"/>
    </location>
</feature>
<name>A0A7V8NWA1_9BACT</name>
<dbReference type="GO" id="GO:0005829">
    <property type="term" value="C:cytosol"/>
    <property type="evidence" value="ECO:0007669"/>
    <property type="project" value="TreeGrafter"/>
</dbReference>
<comment type="caution">
    <text evidence="3">The sequence shown here is derived from an EMBL/GenBank/DDBJ whole genome shotgun (WGS) entry which is preliminary data.</text>
</comment>
<dbReference type="PANTHER" id="PTHR11365">
    <property type="entry name" value="5-OXOPROLINASE RELATED"/>
    <property type="match status" value="1"/>
</dbReference>
<evidence type="ECO:0000259" key="2">
    <source>
        <dbReference type="Pfam" id="PF05378"/>
    </source>
</evidence>
<dbReference type="Pfam" id="PF05378">
    <property type="entry name" value="Hydant_A_N"/>
    <property type="match status" value="1"/>
</dbReference>
<dbReference type="GO" id="GO:0006749">
    <property type="term" value="P:glutathione metabolic process"/>
    <property type="evidence" value="ECO:0007669"/>
    <property type="project" value="TreeGrafter"/>
</dbReference>
<protein>
    <submittedName>
        <fullName evidence="3">Hydantoinase/oxoprolinase family protein</fullName>
    </submittedName>
</protein>
<evidence type="ECO:0000259" key="1">
    <source>
        <dbReference type="Pfam" id="PF01968"/>
    </source>
</evidence>
<dbReference type="InterPro" id="IPR008040">
    <property type="entry name" value="Hydant_A_N"/>
</dbReference>
<dbReference type="GO" id="GO:0017168">
    <property type="term" value="F:5-oxoprolinase (ATP-hydrolyzing) activity"/>
    <property type="evidence" value="ECO:0007669"/>
    <property type="project" value="TreeGrafter"/>
</dbReference>
<feature type="non-terminal residue" evidence="3">
    <location>
        <position position="1"/>
    </location>
</feature>
<gene>
    <name evidence="3" type="ORF">HRJ53_27075</name>
</gene>
<dbReference type="InterPro" id="IPR045079">
    <property type="entry name" value="Oxoprolinase-like"/>
</dbReference>
<sequence>GEVQTPLNAVQAESVAKQVSASGAEAVAVCFLHSWNNPIHESHMARLLNSDPKTYRSISHEIVREYGEYERISTTVLNSYIGPKVSAYLKGLERLLEEEGFGGKLWIMQSNGGVMSSPVARRLPVAMLESGPVGGFIAAARIGTALGYPNVIGFDMGGTTAKASPAPNGEPQMSHGYHIGGYASGQPMMLPVVDTVEVGSGGGSIARVDPTGSLKVGPVSAGADPGPACYGKGGSEPTVTDANLVLGRLDPNQFLGGEMPLDVEAARKAISGSIARPLGLSETEAARAIIQIAVMSMSLAVRQVSIERGDDPRDFVMVAFGGAGPLHASEVARSLHIPLVVIPNFPGQFSASGMLMAEPRHDFVRTYYRPLDQTDFIGLGRIADEMEVLARERIGTTDIRMRHFLEVRY</sequence>
<evidence type="ECO:0000313" key="3">
    <source>
        <dbReference type="EMBL" id="MBA0088668.1"/>
    </source>
</evidence>
<organism evidence="3 4">
    <name type="scientific">Candidatus Acidiferrum panamense</name>
    <dbReference type="NCBI Taxonomy" id="2741543"/>
    <lineage>
        <taxon>Bacteria</taxon>
        <taxon>Pseudomonadati</taxon>
        <taxon>Acidobacteriota</taxon>
        <taxon>Terriglobia</taxon>
        <taxon>Candidatus Acidiferrales</taxon>
        <taxon>Candidatus Acidiferrum</taxon>
    </lineage>
</organism>
<dbReference type="EMBL" id="JACDQQ010002621">
    <property type="protein sequence ID" value="MBA0088668.1"/>
    <property type="molecule type" value="Genomic_DNA"/>
</dbReference>
<accession>A0A7V8NWA1</accession>
<feature type="non-terminal residue" evidence="3">
    <location>
        <position position="409"/>
    </location>
</feature>
<proteinExistence type="predicted"/>
<dbReference type="AlphaFoldDB" id="A0A7V8NWA1"/>
<reference evidence="3" key="1">
    <citation type="submission" date="2020-06" db="EMBL/GenBank/DDBJ databases">
        <title>Legume-microbial interactions unlock mineral nutrients during tropical forest succession.</title>
        <authorList>
            <person name="Epihov D.Z."/>
        </authorList>
    </citation>
    <scope>NUCLEOTIDE SEQUENCE [LARGE SCALE GENOMIC DNA]</scope>
    <source>
        <strain evidence="3">Pan2503</strain>
    </source>
</reference>
<keyword evidence="4" id="KW-1185">Reference proteome</keyword>
<dbReference type="PANTHER" id="PTHR11365:SF23">
    <property type="entry name" value="HYPOTHETICAL 5-OXOPROLINASE (EUROFUNG)-RELATED"/>
    <property type="match status" value="1"/>
</dbReference>
<evidence type="ECO:0000313" key="4">
    <source>
        <dbReference type="Proteomes" id="UP000567293"/>
    </source>
</evidence>
<feature type="domain" description="Hydantoinase A/oxoprolinase" evidence="1">
    <location>
        <begin position="71"/>
        <end position="362"/>
    </location>
</feature>
<dbReference type="Pfam" id="PF01968">
    <property type="entry name" value="Hydantoinase_A"/>
    <property type="match status" value="1"/>
</dbReference>